<evidence type="ECO:0000313" key="8">
    <source>
        <dbReference type="Proteomes" id="UP000038802"/>
    </source>
</evidence>
<evidence type="ECO:0000313" key="7">
    <source>
        <dbReference type="EMBL" id="COX24405.1"/>
    </source>
</evidence>
<organism evidence="6 8">
    <name type="scientific">Mycobacterium tuberculosis</name>
    <dbReference type="NCBI Taxonomy" id="1773"/>
    <lineage>
        <taxon>Bacteria</taxon>
        <taxon>Bacillati</taxon>
        <taxon>Actinomycetota</taxon>
        <taxon>Actinomycetes</taxon>
        <taxon>Mycobacteriales</taxon>
        <taxon>Mycobacteriaceae</taxon>
        <taxon>Mycobacterium</taxon>
        <taxon>Mycobacterium tuberculosis complex</taxon>
    </lineage>
</organism>
<reference evidence="7" key="2">
    <citation type="submission" date="2015-03" db="EMBL/GenBank/DDBJ databases">
        <authorList>
            <consortium name="Pathogen Informatics"/>
            <person name="Murphy D."/>
        </authorList>
    </citation>
    <scope>NUCLEOTIDE SEQUENCE</scope>
    <source>
        <strain evidence="7">N09902308</strain>
    </source>
</reference>
<dbReference type="Proteomes" id="UP000038802">
    <property type="component" value="Unassembled WGS sequence"/>
</dbReference>
<protein>
    <submittedName>
        <fullName evidence="6">Uncharacterized protein</fullName>
    </submittedName>
</protein>
<reference evidence="8 9" key="1">
    <citation type="submission" date="2015-03" db="EMBL/GenBank/DDBJ databases">
        <authorList>
            <consortium name="Pathogen Informatics"/>
        </authorList>
    </citation>
    <scope>NUCLEOTIDE SEQUENCE [LARGE SCALE GENOMIC DNA]</scope>
    <source>
        <strain evidence="5 13">Bir 185</strain>
        <strain evidence="4 10">C09601061</strain>
        <strain evidence="2 12">G09901357</strain>
        <strain evidence="3 11">H09601792</strain>
        <strain evidence="8">K00500041</strain>
        <strain evidence="9">N09902308</strain>
    </source>
</reference>
<dbReference type="EMBL" id="CNFT01001297">
    <property type="protein sequence ID" value="CKT12842.1"/>
    <property type="molecule type" value="Genomic_DNA"/>
</dbReference>
<evidence type="ECO:0000313" key="2">
    <source>
        <dbReference type="EMBL" id="CFE47455.1"/>
    </source>
</evidence>
<dbReference type="Proteomes" id="UP000048289">
    <property type="component" value="Unassembled WGS sequence"/>
</dbReference>
<dbReference type="AlphaFoldDB" id="A0A0U0SS17"/>
<dbReference type="EMBL" id="CSAE01000302">
    <property type="protein sequence ID" value="COW06206.1"/>
    <property type="molecule type" value="Genomic_DNA"/>
</dbReference>
<reference evidence="6" key="3">
    <citation type="submission" date="2015-03" db="EMBL/GenBank/DDBJ databases">
        <authorList>
            <person name="Murphy D."/>
        </authorList>
    </citation>
    <scope>NUCLEOTIDE SEQUENCE [LARGE SCALE GENOMIC DNA]</scope>
    <source>
        <strain evidence="6">K00500041</strain>
    </source>
</reference>
<sequence length="112" mass="12571">MVGLGCTQVARETDRQNPCLAIFTTEHLTQWRSSQEVLQHHDVFSVVSQTIHQCVVDVFVRRSQAFLVGEQHYQDILGAGFVERLGHLANSDAGGRVGRQDRDGMSLSHLRQ</sequence>
<evidence type="ECO:0000313" key="9">
    <source>
        <dbReference type="Proteomes" id="UP000039021"/>
    </source>
</evidence>
<dbReference type="EMBL" id="CFOH01000694">
    <property type="protein sequence ID" value="CFE66234.1"/>
    <property type="molecule type" value="Genomic_DNA"/>
</dbReference>
<evidence type="ECO:0000256" key="1">
    <source>
        <dbReference type="SAM" id="MobiDB-lite"/>
    </source>
</evidence>
<evidence type="ECO:0000313" key="4">
    <source>
        <dbReference type="EMBL" id="CFR66100.1"/>
    </source>
</evidence>
<dbReference type="Proteomes" id="UP000039021">
    <property type="component" value="Unassembled WGS sequence"/>
</dbReference>
<accession>A0A0U0SS17</accession>
<evidence type="ECO:0000313" key="11">
    <source>
        <dbReference type="Proteomes" id="UP000046947"/>
    </source>
</evidence>
<feature type="region of interest" description="Disordered" evidence="1">
    <location>
        <begin position="92"/>
        <end position="112"/>
    </location>
</feature>
<name>A0A0U0SS17_MYCTX</name>
<dbReference type="EMBL" id="CSBK01000310">
    <property type="protein sequence ID" value="COX24405.1"/>
    <property type="molecule type" value="Genomic_DNA"/>
</dbReference>
<dbReference type="Proteomes" id="UP000046947">
    <property type="component" value="Unassembled WGS sequence"/>
</dbReference>
<gene>
    <name evidence="4" type="ORF">ERS007657_00299</name>
    <name evidence="2" type="ORF">ERS007681_04355</name>
    <name evidence="3" type="ORF">ERS007688_03320</name>
    <name evidence="6" type="ORF">ERS007703_02657</name>
    <name evidence="7" type="ORF">ERS007739_00932</name>
    <name evidence="5" type="ORF">ERS027659_03990</name>
</gene>
<evidence type="ECO:0000313" key="3">
    <source>
        <dbReference type="EMBL" id="CFE66234.1"/>
    </source>
</evidence>
<proteinExistence type="predicted"/>
<dbReference type="EMBL" id="CGCX01000059">
    <property type="protein sequence ID" value="CFR66100.1"/>
    <property type="molecule type" value="Genomic_DNA"/>
</dbReference>
<evidence type="ECO:0000313" key="5">
    <source>
        <dbReference type="EMBL" id="CKT12842.1"/>
    </source>
</evidence>
<dbReference type="Proteomes" id="UP000046680">
    <property type="component" value="Unassembled WGS sequence"/>
</dbReference>
<dbReference type="EMBL" id="CFOE01001023">
    <property type="protein sequence ID" value="CFE47455.1"/>
    <property type="molecule type" value="Genomic_DNA"/>
</dbReference>
<evidence type="ECO:0000313" key="10">
    <source>
        <dbReference type="Proteomes" id="UP000046680"/>
    </source>
</evidence>
<evidence type="ECO:0000313" key="12">
    <source>
        <dbReference type="Proteomes" id="UP000048289"/>
    </source>
</evidence>
<evidence type="ECO:0000313" key="13">
    <source>
        <dbReference type="Proteomes" id="UP000050164"/>
    </source>
</evidence>
<dbReference type="Proteomes" id="UP000050164">
    <property type="component" value="Unassembled WGS sequence"/>
</dbReference>
<evidence type="ECO:0000313" key="6">
    <source>
        <dbReference type="EMBL" id="COW06206.1"/>
    </source>
</evidence>